<protein>
    <submittedName>
        <fullName evidence="2">Uncharacterized protein</fullName>
    </submittedName>
</protein>
<evidence type="ECO:0000313" key="2">
    <source>
        <dbReference type="EMBL" id="QKF94121.1"/>
    </source>
</evidence>
<reference evidence="2 3" key="1">
    <citation type="submission" date="2020-04" db="EMBL/GenBank/DDBJ databases">
        <title>Advantages and limits of metagenomic assembly and binning of a giant virus.</title>
        <authorList>
            <person name="Schulz F."/>
            <person name="Andreani J."/>
            <person name="Francis R."/>
            <person name="Boudjemaa H."/>
            <person name="Bou Khalil J.Y."/>
            <person name="Lee J."/>
            <person name="La Scola B."/>
            <person name="Woyke T."/>
        </authorList>
    </citation>
    <scope>NUCLEOTIDE SEQUENCE [LARGE SCALE GENOMIC DNA]</scope>
    <source>
        <strain evidence="2 3">FV1/VV64</strain>
    </source>
</reference>
<evidence type="ECO:0000313" key="3">
    <source>
        <dbReference type="Proteomes" id="UP001162001"/>
    </source>
</evidence>
<gene>
    <name evidence="2" type="ORF">Fadolivirus_1_663</name>
</gene>
<accession>A0A7D3R119</accession>
<sequence length="149" mass="16174">MNINPLDTPPGPNSAKLYTNCNTVPLVNTPVPSNGFIVGIGVLKQNDLSNDANLRKGIMAVKAGPKTLVKLFDNPNATGMPFMQVNENDTLRCLTQAESLKIKSIAVAKVEGFGMPTTVCGYTLYEIVMVLVLLFLAYLVYRRYTTGGF</sequence>
<feature type="transmembrane region" description="Helical" evidence="1">
    <location>
        <begin position="122"/>
        <end position="141"/>
    </location>
</feature>
<dbReference type="EMBL" id="MT418680">
    <property type="protein sequence ID" value="QKF94121.1"/>
    <property type="molecule type" value="Genomic_DNA"/>
</dbReference>
<name>A0A7D3R119_9VIRU</name>
<dbReference type="Proteomes" id="UP001162001">
    <property type="component" value="Segment"/>
</dbReference>
<keyword evidence="1" id="KW-0812">Transmembrane</keyword>
<proteinExistence type="predicted"/>
<keyword evidence="1" id="KW-0472">Membrane</keyword>
<keyword evidence="1" id="KW-1133">Transmembrane helix</keyword>
<keyword evidence="3" id="KW-1185">Reference proteome</keyword>
<evidence type="ECO:0000256" key="1">
    <source>
        <dbReference type="SAM" id="Phobius"/>
    </source>
</evidence>
<organism evidence="2 3">
    <name type="scientific">Fadolivirus FV1/VV64</name>
    <dbReference type="NCBI Taxonomy" id="3070911"/>
    <lineage>
        <taxon>Viruses</taxon>
        <taxon>Varidnaviria</taxon>
        <taxon>Bamfordvirae</taxon>
        <taxon>Nucleocytoviricota</taxon>
        <taxon>Megaviricetes</taxon>
        <taxon>Imitervirales</taxon>
        <taxon>Mimiviridae</taxon>
        <taxon>Klosneuvirinae</taxon>
        <taxon>Fadolivirus</taxon>
        <taxon>Fadolivirus algeromassiliense</taxon>
    </lineage>
</organism>